<evidence type="ECO:0000313" key="1">
    <source>
        <dbReference type="EMBL" id="KAK0705049.1"/>
    </source>
</evidence>
<dbReference type="EMBL" id="JAUKUA010000007">
    <property type="protein sequence ID" value="KAK0705049.1"/>
    <property type="molecule type" value="Genomic_DNA"/>
</dbReference>
<gene>
    <name evidence="1" type="ORF">B0H67DRAFT_442234</name>
</gene>
<name>A0AA40DIP8_9PEZI</name>
<comment type="caution">
    <text evidence="1">The sequence shown here is derived from an EMBL/GenBank/DDBJ whole genome shotgun (WGS) entry which is preliminary data.</text>
</comment>
<accession>A0AA40DIP8</accession>
<proteinExistence type="predicted"/>
<keyword evidence="2" id="KW-1185">Reference proteome</keyword>
<dbReference type="Proteomes" id="UP001172102">
    <property type="component" value="Unassembled WGS sequence"/>
</dbReference>
<dbReference type="AlphaFoldDB" id="A0AA40DIP8"/>
<protein>
    <submittedName>
        <fullName evidence="1">Uncharacterized protein</fullName>
    </submittedName>
</protein>
<organism evidence="1 2">
    <name type="scientific">Lasiosphaeris hirsuta</name>
    <dbReference type="NCBI Taxonomy" id="260670"/>
    <lineage>
        <taxon>Eukaryota</taxon>
        <taxon>Fungi</taxon>
        <taxon>Dikarya</taxon>
        <taxon>Ascomycota</taxon>
        <taxon>Pezizomycotina</taxon>
        <taxon>Sordariomycetes</taxon>
        <taxon>Sordariomycetidae</taxon>
        <taxon>Sordariales</taxon>
        <taxon>Lasiosphaeriaceae</taxon>
        <taxon>Lasiosphaeris</taxon>
    </lineage>
</organism>
<feature type="non-terminal residue" evidence="1">
    <location>
        <position position="1"/>
    </location>
</feature>
<feature type="non-terminal residue" evidence="1">
    <location>
        <position position="367"/>
    </location>
</feature>
<sequence length="367" mass="41472">AIKGKALPKNLGNEIARLCTIRGIRYHAAFAQSDAVAALSRETTQTHPEFARACNARIIMSNTVPALGEPDTYPYCIWHPKIATEATYRELASRYPDMRYQVGRACAAAGYSALYAELDLLPDVSIAEEAREGPAESKPIFEAIMNQPTKYAVMNDWARTVDPTGAKPGAYLNGDTMVRATLEYKQQHHAGLYDPGSFRNKHKRYANITEDWSIDDRTSPEREVVLTDDEIALLYSPLPPDLPTLNKDLLILMAAYTGNIDRYVRLRRPQMIRAEYHCIIRGIYHSTTFAKWYSTRPLALEGPDARGIRTAINARFVMCNDLTSVLKAPDEELPYLIWYPHSPKRDSLKELAEKRPEMIHQVARTCI</sequence>
<reference evidence="1" key="1">
    <citation type="submission" date="2023-06" db="EMBL/GenBank/DDBJ databases">
        <title>Genome-scale phylogeny and comparative genomics of the fungal order Sordariales.</title>
        <authorList>
            <consortium name="Lawrence Berkeley National Laboratory"/>
            <person name="Hensen N."/>
            <person name="Bonometti L."/>
            <person name="Westerberg I."/>
            <person name="Brannstrom I.O."/>
            <person name="Guillou S."/>
            <person name="Cros-Aarteil S."/>
            <person name="Calhoun S."/>
            <person name="Haridas S."/>
            <person name="Kuo A."/>
            <person name="Mondo S."/>
            <person name="Pangilinan J."/>
            <person name="Riley R."/>
            <person name="Labutti K."/>
            <person name="Andreopoulos B."/>
            <person name="Lipzen A."/>
            <person name="Chen C."/>
            <person name="Yanf M."/>
            <person name="Daum C."/>
            <person name="Ng V."/>
            <person name="Clum A."/>
            <person name="Steindorff A."/>
            <person name="Ohm R."/>
            <person name="Martin F."/>
            <person name="Silar P."/>
            <person name="Natvig D."/>
            <person name="Lalanne C."/>
            <person name="Gautier V."/>
            <person name="Ament-Velasquez S.L."/>
            <person name="Kruys A."/>
            <person name="Hutchinson M.I."/>
            <person name="Powell A.J."/>
            <person name="Barry K."/>
            <person name="Miller A.N."/>
            <person name="Grigoriev I.V."/>
            <person name="Debuchy R."/>
            <person name="Gladieux P."/>
            <person name="Thoren M.H."/>
            <person name="Johannesson H."/>
        </authorList>
    </citation>
    <scope>NUCLEOTIDE SEQUENCE</scope>
    <source>
        <strain evidence="1">SMH4607-1</strain>
    </source>
</reference>
<evidence type="ECO:0000313" key="2">
    <source>
        <dbReference type="Proteomes" id="UP001172102"/>
    </source>
</evidence>